<evidence type="ECO:0000313" key="3">
    <source>
        <dbReference type="EMBL" id="KAL2861909.1"/>
    </source>
</evidence>
<keyword evidence="4" id="KW-1185">Reference proteome</keyword>
<dbReference type="GeneID" id="98159121"/>
<evidence type="ECO:0000256" key="1">
    <source>
        <dbReference type="SAM" id="MobiDB-lite"/>
    </source>
</evidence>
<reference evidence="3 4" key="1">
    <citation type="submission" date="2024-07" db="EMBL/GenBank/DDBJ databases">
        <title>Section-level genome sequencing and comparative genomics of Aspergillus sections Usti and Cavernicolus.</title>
        <authorList>
            <consortium name="Lawrence Berkeley National Laboratory"/>
            <person name="Nybo J.L."/>
            <person name="Vesth T.C."/>
            <person name="Theobald S."/>
            <person name="Frisvad J.C."/>
            <person name="Larsen T.O."/>
            <person name="Kjaerboelling I."/>
            <person name="Rothschild-Mancinelli K."/>
            <person name="Lyhne E.K."/>
            <person name="Kogle M.E."/>
            <person name="Barry K."/>
            <person name="Clum A."/>
            <person name="Na H."/>
            <person name="Ledsgaard L."/>
            <person name="Lin J."/>
            <person name="Lipzen A."/>
            <person name="Kuo A."/>
            <person name="Riley R."/>
            <person name="Mondo S."/>
            <person name="LaButti K."/>
            <person name="Haridas S."/>
            <person name="Pangalinan J."/>
            <person name="Salamov A.A."/>
            <person name="Simmons B.A."/>
            <person name="Magnuson J.K."/>
            <person name="Chen J."/>
            <person name="Drula E."/>
            <person name="Henrissat B."/>
            <person name="Wiebenga A."/>
            <person name="Lubbers R.J."/>
            <person name="Gomes A.C."/>
            <person name="Macurrencykelacurrency M.R."/>
            <person name="Stajich J."/>
            <person name="Grigoriev I.V."/>
            <person name="Mortensen U.H."/>
            <person name="De vries R.P."/>
            <person name="Baker S.E."/>
            <person name="Andersen M.R."/>
        </authorList>
    </citation>
    <scope>NUCLEOTIDE SEQUENCE [LARGE SCALE GENOMIC DNA]</scope>
    <source>
        <strain evidence="3 4">CBS 756.74</strain>
    </source>
</reference>
<feature type="region of interest" description="Disordered" evidence="1">
    <location>
        <begin position="24"/>
        <end position="88"/>
    </location>
</feature>
<evidence type="ECO:0008006" key="5">
    <source>
        <dbReference type="Google" id="ProtNLM"/>
    </source>
</evidence>
<keyword evidence="2" id="KW-0732">Signal</keyword>
<feature type="chain" id="PRO_5046263791" description="Ig-like domain-containing protein" evidence="2">
    <location>
        <begin position="23"/>
        <end position="308"/>
    </location>
</feature>
<proteinExistence type="predicted"/>
<dbReference type="Proteomes" id="UP001610444">
    <property type="component" value="Unassembled WGS sequence"/>
</dbReference>
<feature type="compositionally biased region" description="Polar residues" evidence="1">
    <location>
        <begin position="68"/>
        <end position="88"/>
    </location>
</feature>
<evidence type="ECO:0000256" key="2">
    <source>
        <dbReference type="SAM" id="SignalP"/>
    </source>
</evidence>
<dbReference type="EMBL" id="JBFXLR010000001">
    <property type="protein sequence ID" value="KAL2861909.1"/>
    <property type="molecule type" value="Genomic_DNA"/>
</dbReference>
<gene>
    <name evidence="3" type="ORF">BJX68DRAFT_260708</name>
</gene>
<feature type="signal peptide" evidence="2">
    <location>
        <begin position="1"/>
        <end position="22"/>
    </location>
</feature>
<feature type="compositionally biased region" description="Gly residues" evidence="1">
    <location>
        <begin position="47"/>
        <end position="59"/>
    </location>
</feature>
<dbReference type="RefSeq" id="XP_070905999.1">
    <property type="nucleotide sequence ID" value="XM_071043957.1"/>
</dbReference>
<evidence type="ECO:0000313" key="4">
    <source>
        <dbReference type="Proteomes" id="UP001610444"/>
    </source>
</evidence>
<protein>
    <recommendedName>
        <fullName evidence="5">Ig-like domain-containing protein</fullName>
    </recommendedName>
</protein>
<sequence length="308" mass="31216">MHPRAALLVLAASLLQAFGTVAAPGGASHDSGILPPRVGGINNGNDIGSGGGGGPGSNPGPGDFNNNHGGDNSGNTNEDSNNDSNVNTCPNNGVSTITITTTAGGGGGSCTASVFMTLTDCTASTTDYVTLTDDGLTVTAPGPTTTVTTTLTTGAETVTDPGLIETVTSSSTVTDVLTVTDHEIETTTVTSTATMTLHFTSTVTSGDGCEVTDPSMPPGGYGSCGDPTIVWVYGLDGRTDYSFTTTNQDDFPFGSSPSIDPVTALICNRLRSPCNAPDEVVDRCWEAAAIANQFEGQEAADVWNELMT</sequence>
<accession>A0ABR4LBK0</accession>
<organism evidence="3 4">
    <name type="scientific">Aspergillus pseudodeflectus</name>
    <dbReference type="NCBI Taxonomy" id="176178"/>
    <lineage>
        <taxon>Eukaryota</taxon>
        <taxon>Fungi</taxon>
        <taxon>Dikarya</taxon>
        <taxon>Ascomycota</taxon>
        <taxon>Pezizomycotina</taxon>
        <taxon>Eurotiomycetes</taxon>
        <taxon>Eurotiomycetidae</taxon>
        <taxon>Eurotiales</taxon>
        <taxon>Aspergillaceae</taxon>
        <taxon>Aspergillus</taxon>
        <taxon>Aspergillus subgen. Nidulantes</taxon>
    </lineage>
</organism>
<comment type="caution">
    <text evidence="3">The sequence shown here is derived from an EMBL/GenBank/DDBJ whole genome shotgun (WGS) entry which is preliminary data.</text>
</comment>
<name>A0ABR4LBK0_9EURO</name>